<dbReference type="Pfam" id="PF01609">
    <property type="entry name" value="DDE_Tnp_1"/>
    <property type="match status" value="1"/>
</dbReference>
<dbReference type="Proteomes" id="UP000294215">
    <property type="component" value="Unassembled WGS sequence"/>
</dbReference>
<evidence type="ECO:0000256" key="1">
    <source>
        <dbReference type="SAM" id="MobiDB-lite"/>
    </source>
</evidence>
<evidence type="ECO:0000313" key="8">
    <source>
        <dbReference type="Proteomes" id="UP000294215"/>
    </source>
</evidence>
<dbReference type="InterPro" id="IPR002559">
    <property type="entry name" value="Transposase_11"/>
</dbReference>
<feature type="region of interest" description="Disordered" evidence="1">
    <location>
        <begin position="1"/>
        <end position="21"/>
    </location>
</feature>
<geneLocation type="plasmid" evidence="5">
    <name>pSM92_Rh01</name>
</geneLocation>
<dbReference type="EMBL" id="SIMR01000002">
    <property type="protein sequence ID" value="TBC07272.1"/>
    <property type="molecule type" value="Genomic_DNA"/>
</dbReference>
<dbReference type="PANTHER" id="PTHR35604:SF2">
    <property type="entry name" value="TRANSPOSASE INSH FOR INSERTION SEQUENCE ELEMENT IS5A-RELATED"/>
    <property type="match status" value="1"/>
</dbReference>
<dbReference type="RefSeq" id="WP_130817316.1">
    <property type="nucleotide sequence ID" value="NZ_SIMR01000001.1"/>
</dbReference>
<evidence type="ECO:0000313" key="4">
    <source>
        <dbReference type="EMBL" id="TBC02042.1"/>
    </source>
</evidence>
<sequence length="197" mass="21264">ERDFRKEKRSNETHASTTDPDARLYRKSKGQESRLAYLGHALMENRNGLVVDGAVTHATGTGERKAATKLSEGLGEGVTLGADKAYDVEVFVEELKARKIVPHVAINGTVSKTGKVRKTAVPPDVAQSAGYAISLRCRKRIEEVFGWVKTTAGLAQLKVRGLDKVEAAFTFALAAYNIIRLPKLIGSTGQVCLVGGK</sequence>
<name>A0AB38HXX0_9HYPH</name>
<protein>
    <submittedName>
        <fullName evidence="5">IS4/IS5 family transposase</fullName>
    </submittedName>
</protein>
<dbReference type="AlphaFoldDB" id="A0AB38HXX0"/>
<gene>
    <name evidence="6" type="ORF">ELH40_01455</name>
    <name evidence="7" type="ORF">ELH40_08100</name>
    <name evidence="5" type="ORF">ELH40_28845</name>
    <name evidence="4" type="ORF">ELH40_37700</name>
    <name evidence="3" type="ORF">ELH40_39010</name>
</gene>
<dbReference type="PANTHER" id="PTHR35604">
    <property type="entry name" value="TRANSPOSASE INSH FOR INSERTION SEQUENCE ELEMENT IS5A-RELATED"/>
    <property type="match status" value="1"/>
</dbReference>
<dbReference type="GO" id="GO:0003677">
    <property type="term" value="F:DNA binding"/>
    <property type="evidence" value="ECO:0007669"/>
    <property type="project" value="InterPro"/>
</dbReference>
<dbReference type="EMBL" id="SIMR01000008">
    <property type="protein sequence ID" value="TBC02042.1"/>
    <property type="molecule type" value="Genomic_DNA"/>
</dbReference>
<dbReference type="EMBL" id="SIMR01000001">
    <property type="protein sequence ID" value="TBC17983.1"/>
    <property type="molecule type" value="Genomic_DNA"/>
</dbReference>
<keyword evidence="5" id="KW-0614">Plasmid</keyword>
<dbReference type="EMBL" id="SIMR01000014">
    <property type="protein sequence ID" value="TBC01304.1"/>
    <property type="molecule type" value="Genomic_DNA"/>
</dbReference>
<accession>A0AB38HXX0</accession>
<organism evidence="5 8">
    <name type="scientific">Rhizobium ruizarguesonis</name>
    <dbReference type="NCBI Taxonomy" id="2081791"/>
    <lineage>
        <taxon>Bacteria</taxon>
        <taxon>Pseudomonadati</taxon>
        <taxon>Pseudomonadota</taxon>
        <taxon>Alphaproteobacteria</taxon>
        <taxon>Hyphomicrobiales</taxon>
        <taxon>Rhizobiaceae</taxon>
        <taxon>Rhizobium/Agrobacterium group</taxon>
        <taxon>Rhizobium</taxon>
    </lineage>
</organism>
<evidence type="ECO:0000313" key="6">
    <source>
        <dbReference type="EMBL" id="TBC17915.1"/>
    </source>
</evidence>
<reference evidence="5 8" key="1">
    <citation type="submission" date="2019-02" db="EMBL/GenBank/DDBJ databases">
        <title>The genomic architecture of introgression among sibling species of bacteria.</title>
        <authorList>
            <person name="Cavassim M.I.A."/>
            <person name="Moeskjaer S."/>
            <person name="Moslemi C."/>
            <person name="Fields B."/>
            <person name="Bachmann A."/>
            <person name="Vilhjalmsson B."/>
            <person name="Schierup M.H."/>
            <person name="Young J.P.W."/>
            <person name="Andersen S.U."/>
        </authorList>
    </citation>
    <scope>NUCLEOTIDE SEQUENCE [LARGE SCALE GENOMIC DNA]</scope>
    <source>
        <strain evidence="5 8">SM92</strain>
        <plasmid evidence="5">pSM92_Rh01</plasmid>
    </source>
</reference>
<evidence type="ECO:0000313" key="3">
    <source>
        <dbReference type="EMBL" id="TBC01304.1"/>
    </source>
</evidence>
<dbReference type="EMBL" id="SIMR01000001">
    <property type="protein sequence ID" value="TBC17915.1"/>
    <property type="molecule type" value="Genomic_DNA"/>
</dbReference>
<feature type="domain" description="Transposase IS4-like" evidence="2">
    <location>
        <begin position="14"/>
        <end position="178"/>
    </location>
</feature>
<feature type="compositionally biased region" description="Basic and acidic residues" evidence="1">
    <location>
        <begin position="1"/>
        <end position="12"/>
    </location>
</feature>
<comment type="caution">
    <text evidence="5">The sequence shown here is derived from an EMBL/GenBank/DDBJ whole genome shotgun (WGS) entry which is preliminary data.</text>
</comment>
<proteinExistence type="predicted"/>
<evidence type="ECO:0000313" key="5">
    <source>
        <dbReference type="EMBL" id="TBC07272.1"/>
    </source>
</evidence>
<dbReference type="GO" id="GO:0004803">
    <property type="term" value="F:transposase activity"/>
    <property type="evidence" value="ECO:0007669"/>
    <property type="project" value="InterPro"/>
</dbReference>
<evidence type="ECO:0000313" key="7">
    <source>
        <dbReference type="EMBL" id="TBC17983.1"/>
    </source>
</evidence>
<dbReference type="GO" id="GO:0006313">
    <property type="term" value="P:DNA transposition"/>
    <property type="evidence" value="ECO:0007669"/>
    <property type="project" value="InterPro"/>
</dbReference>
<feature type="non-terminal residue" evidence="5">
    <location>
        <position position="1"/>
    </location>
</feature>
<evidence type="ECO:0000259" key="2">
    <source>
        <dbReference type="Pfam" id="PF01609"/>
    </source>
</evidence>